<dbReference type="Gene3D" id="3.20.20.140">
    <property type="entry name" value="Metal-dependent hydrolases"/>
    <property type="match status" value="1"/>
</dbReference>
<evidence type="ECO:0000256" key="5">
    <source>
        <dbReference type="ARBA" id="ARBA00022679"/>
    </source>
</evidence>
<comment type="subunit">
    <text evidence="10">DNA polymerase III contains a core (composed of alpha, epsilon and theta chains) that associates with a tau subunit. This core dimerizes to form the POLIII' complex. PolIII' associates with the gamma complex (composed of gamma, delta, delta', psi and chi chains) and with the beta chain to form the complete DNA polymerase III complex.</text>
</comment>
<dbReference type="InterPro" id="IPR003141">
    <property type="entry name" value="Pol/His_phosphatase_N"/>
</dbReference>
<evidence type="ECO:0000256" key="3">
    <source>
        <dbReference type="ARBA" id="ARBA00012417"/>
    </source>
</evidence>
<dbReference type="GO" id="GO:0008408">
    <property type="term" value="F:3'-5' exonuclease activity"/>
    <property type="evidence" value="ECO:0007669"/>
    <property type="project" value="InterPro"/>
</dbReference>
<keyword evidence="7" id="KW-0235">DNA replication</keyword>
<dbReference type="InterPro" id="IPR004013">
    <property type="entry name" value="PHP_dom"/>
</dbReference>
<dbReference type="GO" id="GO:0003887">
    <property type="term" value="F:DNA-directed DNA polymerase activity"/>
    <property type="evidence" value="ECO:0007669"/>
    <property type="project" value="UniProtKB-KW"/>
</dbReference>
<dbReference type="Pfam" id="PF17657">
    <property type="entry name" value="DNA_pol3_finger"/>
    <property type="match status" value="1"/>
</dbReference>
<dbReference type="InterPro" id="IPR011708">
    <property type="entry name" value="DNA_pol3_alpha_NTPase_dom"/>
</dbReference>
<dbReference type="Pfam" id="PF07733">
    <property type="entry name" value="DNA_pol3_alpha"/>
    <property type="match status" value="1"/>
</dbReference>
<keyword evidence="5" id="KW-0808">Transferase</keyword>
<dbReference type="Pfam" id="PF14579">
    <property type="entry name" value="HHH_6"/>
    <property type="match status" value="1"/>
</dbReference>
<dbReference type="InterPro" id="IPR041931">
    <property type="entry name" value="DNA_pol3_alpha_thumb_dom"/>
</dbReference>
<dbReference type="PANTHER" id="PTHR32294:SF0">
    <property type="entry name" value="DNA POLYMERASE III SUBUNIT ALPHA"/>
    <property type="match status" value="1"/>
</dbReference>
<organism evidence="13 14">
    <name type="scientific">Convivina intestini</name>
    <dbReference type="NCBI Taxonomy" id="1505726"/>
    <lineage>
        <taxon>Bacteria</taxon>
        <taxon>Bacillati</taxon>
        <taxon>Bacillota</taxon>
        <taxon>Bacilli</taxon>
        <taxon>Lactobacillales</taxon>
        <taxon>Lactobacillaceae</taxon>
        <taxon>Convivina</taxon>
    </lineage>
</organism>
<dbReference type="NCBIfam" id="TIGR00594">
    <property type="entry name" value="polc"/>
    <property type="match status" value="1"/>
</dbReference>
<dbReference type="CDD" id="cd04485">
    <property type="entry name" value="DnaE_OBF"/>
    <property type="match status" value="1"/>
</dbReference>
<evidence type="ECO:0000256" key="6">
    <source>
        <dbReference type="ARBA" id="ARBA00022695"/>
    </source>
</evidence>
<accession>A0A2U1DEU6</accession>
<evidence type="ECO:0000256" key="11">
    <source>
        <dbReference type="ARBA" id="ARBA00049244"/>
    </source>
</evidence>
<protein>
    <recommendedName>
        <fullName evidence="4">DNA polymerase III subunit alpha</fullName>
        <ecNumber evidence="3">2.7.7.7</ecNumber>
    </recommendedName>
</protein>
<dbReference type="Pfam" id="PF01336">
    <property type="entry name" value="tRNA_anti-codon"/>
    <property type="match status" value="1"/>
</dbReference>
<dbReference type="Gene3D" id="1.10.150.870">
    <property type="match status" value="1"/>
</dbReference>
<feature type="domain" description="Polymerase/histidinol phosphatase N-terminal" evidence="12">
    <location>
        <begin position="3"/>
        <end position="70"/>
    </location>
</feature>
<name>A0A2U1DEU6_9LACO</name>
<evidence type="ECO:0000256" key="10">
    <source>
        <dbReference type="ARBA" id="ARBA00026073"/>
    </source>
</evidence>
<dbReference type="EC" id="2.7.7.7" evidence="3"/>
<dbReference type="OrthoDB" id="9803237at2"/>
<comment type="function">
    <text evidence="9">DNA polymerase III is a complex, multichain enzyme responsible for most of the replicative synthesis in bacteria. This DNA polymerase also exhibits 3' to 5' exonuclease activity. The alpha chain is the DNA polymerase.</text>
</comment>
<dbReference type="Gene3D" id="1.10.10.1600">
    <property type="entry name" value="Bacterial DNA polymerase III alpha subunit, thumb domain"/>
    <property type="match status" value="1"/>
</dbReference>
<keyword evidence="14" id="KW-1185">Reference proteome</keyword>
<dbReference type="InterPro" id="IPR004805">
    <property type="entry name" value="DnaE2/DnaE/PolC"/>
</dbReference>
<evidence type="ECO:0000313" key="13">
    <source>
        <dbReference type="EMBL" id="PVY86205.1"/>
    </source>
</evidence>
<dbReference type="PANTHER" id="PTHR32294">
    <property type="entry name" value="DNA POLYMERASE III SUBUNIT ALPHA"/>
    <property type="match status" value="1"/>
</dbReference>
<dbReference type="Proteomes" id="UP000245433">
    <property type="component" value="Unassembled WGS sequence"/>
</dbReference>
<comment type="catalytic activity">
    <reaction evidence="11">
        <text>DNA(n) + a 2'-deoxyribonucleoside 5'-triphosphate = DNA(n+1) + diphosphate</text>
        <dbReference type="Rhea" id="RHEA:22508"/>
        <dbReference type="Rhea" id="RHEA-COMP:17339"/>
        <dbReference type="Rhea" id="RHEA-COMP:17340"/>
        <dbReference type="ChEBI" id="CHEBI:33019"/>
        <dbReference type="ChEBI" id="CHEBI:61560"/>
        <dbReference type="ChEBI" id="CHEBI:173112"/>
        <dbReference type="EC" id="2.7.7.7"/>
    </reaction>
</comment>
<dbReference type="CDD" id="cd07431">
    <property type="entry name" value="PHP_PolIIIA"/>
    <property type="match status" value="1"/>
</dbReference>
<comment type="similarity">
    <text evidence="2">Belongs to the DNA polymerase type-C family. DnaE subfamily.</text>
</comment>
<comment type="caution">
    <text evidence="13">The sequence shown here is derived from an EMBL/GenBank/DDBJ whole genome shotgun (WGS) entry which is preliminary data.</text>
</comment>
<dbReference type="GO" id="GO:0005737">
    <property type="term" value="C:cytoplasm"/>
    <property type="evidence" value="ECO:0007669"/>
    <property type="project" value="UniProtKB-SubCell"/>
</dbReference>
<dbReference type="InterPro" id="IPR040982">
    <property type="entry name" value="DNA_pol3_finger"/>
</dbReference>
<evidence type="ECO:0000256" key="8">
    <source>
        <dbReference type="ARBA" id="ARBA00022932"/>
    </source>
</evidence>
<dbReference type="InterPro" id="IPR012340">
    <property type="entry name" value="NA-bd_OB-fold"/>
</dbReference>
<proteinExistence type="inferred from homology"/>
<dbReference type="GO" id="GO:0006260">
    <property type="term" value="P:DNA replication"/>
    <property type="evidence" value="ECO:0007669"/>
    <property type="project" value="UniProtKB-KW"/>
</dbReference>
<evidence type="ECO:0000256" key="9">
    <source>
        <dbReference type="ARBA" id="ARBA00025611"/>
    </source>
</evidence>
<dbReference type="GO" id="GO:0003676">
    <property type="term" value="F:nucleic acid binding"/>
    <property type="evidence" value="ECO:0007669"/>
    <property type="project" value="InterPro"/>
</dbReference>
<evidence type="ECO:0000259" key="12">
    <source>
        <dbReference type="SMART" id="SM00481"/>
    </source>
</evidence>
<dbReference type="InterPro" id="IPR029460">
    <property type="entry name" value="DNAPol_HHH"/>
</dbReference>
<dbReference type="EMBL" id="QEKT01000001">
    <property type="protein sequence ID" value="PVY86205.1"/>
    <property type="molecule type" value="Genomic_DNA"/>
</dbReference>
<evidence type="ECO:0000256" key="4">
    <source>
        <dbReference type="ARBA" id="ARBA00019114"/>
    </source>
</evidence>
<gene>
    <name evidence="13" type="ORF">C7384_101118</name>
</gene>
<sequence>MYAPLQIFSSYSLLKNPNTIDQILIQAHQQGYQAVTLADWNVLYGAVEFYQKAQRIGVKPVLGLTLQVNGLINTATLFPILLTALTDKGYQNLMWLSSAKMTAVDQQLSLSKIAQHLEGIAITLPPNSELVQLILAGDSHLAQYWQKLLGLVNPNQLYLGLNPRMAAQTQEQLADFAHEYAIPVIALDQIDYLQAQDAFSQEVLRAIASNSKLDNLSFLARQGGQNILLPLEEIRQSYQASAILQTAYANNERLIDQAQVSLNFQATSLPKFQSPAGMDSGRYLRQLAQQGLVEKLANSNQNLNTDLYQKRLDHELAVIEKLGFSDYFLIVWDILNFAHTHNIQTGPGRGSAAGSLVAYCLAITDVDPLAFDLLFERFLNPERAQMPDIDIDWPDNRREEVLIYLHEKYGQRNFAQIITFGTLAAKQALRDTGRVFDLNTRQLSQLSGAIPPGKNGRKVSLLEAWQSEPQLKALIDKIDNGPLLFKTAQQLEGLPRNYSTHAAGVVLSDRPLVETLPVQLGSDERLLTQFEKGPVEQLGLLKIDILGLTNLTILSQALALAKPNLPDNFDIKKIPLNDPQTLALFVAGDTSGVFQFESRGIRNVLRQLAPKDFEQVVAVNALYRPGPSQNIHSFIQRRHGREKIEILDDSLTDILAPTFGIIIYQEQVMRVAEAYAGFTLGQADVLRSAMSKKKLAQMESMKVLFIKGAVQKGHPQTEAEKIFSYIDEFANYGFNRSHAVAYTKLAFELAYLKAHYPLTFYTALLNANLNNTEKIRQYILEAKRAGIQVQGPNVNSSERFWTCSAAGLRMGLHAVHGLRSDFITSLLAEREEHGAFQTVQSFIRRLPEKLRKLETFNQLVYAGALDNFGYNRAELLANLPDLVAGADFGDLILQETKIRRMADLPLLEKLNQEKAVIGLNLSGHPLDAYQGLIADQKIPSINQITQPNQTVQVIGLIDQIKTIRTKKGQDMAFLTLSDQTGNISVTLFPQLYGRLADQLKVAQVVQVIGKSQERQDIVLVANQLIYPTKQAKPTAMEQGTWFLRIDAAHAQSNIQGQLSQLLKKYHGDCPVVLYWAQSNQKQALNQTYWLTSQAAVKRDLIGLLGKENVIFQKKG</sequence>
<dbReference type="Pfam" id="PF02811">
    <property type="entry name" value="PHP"/>
    <property type="match status" value="1"/>
</dbReference>
<evidence type="ECO:0000256" key="2">
    <source>
        <dbReference type="ARBA" id="ARBA00009496"/>
    </source>
</evidence>
<evidence type="ECO:0000313" key="14">
    <source>
        <dbReference type="Proteomes" id="UP000245433"/>
    </source>
</evidence>
<dbReference type="Gene3D" id="2.40.50.140">
    <property type="entry name" value="Nucleic acid-binding proteins"/>
    <property type="match status" value="1"/>
</dbReference>
<keyword evidence="6" id="KW-0548">Nucleotidyltransferase</keyword>
<dbReference type="AlphaFoldDB" id="A0A2U1DEU6"/>
<evidence type="ECO:0000256" key="7">
    <source>
        <dbReference type="ARBA" id="ARBA00022705"/>
    </source>
</evidence>
<reference evidence="13 14" key="1">
    <citation type="submission" date="2018-04" db="EMBL/GenBank/DDBJ databases">
        <title>Genomic Encyclopedia of Type Strains, Phase IV (KMG-IV): sequencing the most valuable type-strain genomes for metagenomic binning, comparative biology and taxonomic classification.</title>
        <authorList>
            <person name="Goeker M."/>
        </authorList>
    </citation>
    <scope>NUCLEOTIDE SEQUENCE [LARGE SCALE GENOMIC DNA]</scope>
    <source>
        <strain evidence="13 14">DSM 28795</strain>
    </source>
</reference>
<keyword evidence="8" id="KW-0239">DNA-directed DNA polymerase</keyword>
<evidence type="ECO:0000256" key="1">
    <source>
        <dbReference type="ARBA" id="ARBA00004496"/>
    </source>
</evidence>
<comment type="subcellular location">
    <subcellularLocation>
        <location evidence="1">Cytoplasm</location>
    </subcellularLocation>
</comment>
<dbReference type="InterPro" id="IPR004365">
    <property type="entry name" value="NA-bd_OB_tRNA"/>
</dbReference>
<dbReference type="RefSeq" id="WP_089937405.1">
    <property type="nucleotide sequence ID" value="NZ_CAKOEX010000001.1"/>
</dbReference>
<dbReference type="SMART" id="SM00481">
    <property type="entry name" value="POLIIIAc"/>
    <property type="match status" value="1"/>
</dbReference>